<gene>
    <name evidence="1" type="ORF">M8C21_003472</name>
</gene>
<comment type="caution">
    <text evidence="1">The sequence shown here is derived from an EMBL/GenBank/DDBJ whole genome shotgun (WGS) entry which is preliminary data.</text>
</comment>
<proteinExistence type="predicted"/>
<sequence length="67" mass="7801">MHFTAHMGTVSPSTAAKLKKGATKILDLPLKTIWEQFHQLEKHNLYFILVSIFWDDMTSFKRLDPII</sequence>
<dbReference type="AlphaFoldDB" id="A0AAD5CSZ7"/>
<evidence type="ECO:0000313" key="2">
    <source>
        <dbReference type="Proteomes" id="UP001206925"/>
    </source>
</evidence>
<dbReference type="EMBL" id="JAMZMK010006852">
    <property type="protein sequence ID" value="KAI7747052.1"/>
    <property type="molecule type" value="Genomic_DNA"/>
</dbReference>
<protein>
    <submittedName>
        <fullName evidence="1">Uncharacterized protein</fullName>
    </submittedName>
</protein>
<reference evidence="1" key="1">
    <citation type="submission" date="2022-06" db="EMBL/GenBank/DDBJ databases">
        <title>Uncovering the hologenomic basis of an extraordinary plant invasion.</title>
        <authorList>
            <person name="Bieker V.C."/>
            <person name="Martin M.D."/>
            <person name="Gilbert T."/>
            <person name="Hodgins K."/>
            <person name="Battlay P."/>
            <person name="Petersen B."/>
            <person name="Wilson J."/>
        </authorList>
    </citation>
    <scope>NUCLEOTIDE SEQUENCE</scope>
    <source>
        <strain evidence="1">AA19_3_7</strain>
        <tissue evidence="1">Leaf</tissue>
    </source>
</reference>
<evidence type="ECO:0000313" key="1">
    <source>
        <dbReference type="EMBL" id="KAI7747052.1"/>
    </source>
</evidence>
<dbReference type="Proteomes" id="UP001206925">
    <property type="component" value="Unassembled WGS sequence"/>
</dbReference>
<accession>A0AAD5CSZ7</accession>
<keyword evidence="2" id="KW-1185">Reference proteome</keyword>
<name>A0AAD5CSZ7_AMBAR</name>
<organism evidence="1 2">
    <name type="scientific">Ambrosia artemisiifolia</name>
    <name type="common">Common ragweed</name>
    <dbReference type="NCBI Taxonomy" id="4212"/>
    <lineage>
        <taxon>Eukaryota</taxon>
        <taxon>Viridiplantae</taxon>
        <taxon>Streptophyta</taxon>
        <taxon>Embryophyta</taxon>
        <taxon>Tracheophyta</taxon>
        <taxon>Spermatophyta</taxon>
        <taxon>Magnoliopsida</taxon>
        <taxon>eudicotyledons</taxon>
        <taxon>Gunneridae</taxon>
        <taxon>Pentapetalae</taxon>
        <taxon>asterids</taxon>
        <taxon>campanulids</taxon>
        <taxon>Asterales</taxon>
        <taxon>Asteraceae</taxon>
        <taxon>Asteroideae</taxon>
        <taxon>Heliantheae alliance</taxon>
        <taxon>Heliantheae</taxon>
        <taxon>Ambrosia</taxon>
    </lineage>
</organism>